<reference evidence="3" key="1">
    <citation type="thesis" date="2020" institute="ProQuest LLC" country="789 East Eisenhower Parkway, Ann Arbor, MI, USA">
        <title>Comparative Genomics and Chromosome Evolution.</title>
        <authorList>
            <person name="Mudd A.B."/>
        </authorList>
    </citation>
    <scope>NUCLEOTIDE SEQUENCE</scope>
    <source>
        <strain evidence="3">HN-11 Male</strain>
        <tissue evidence="3">Kidney and liver</tissue>
    </source>
</reference>
<proteinExistence type="predicted"/>
<dbReference type="InterPro" id="IPR041898">
    <property type="entry name" value="MAGE_WH1"/>
</dbReference>
<dbReference type="AlphaFoldDB" id="A0A8J6BIH8"/>
<protein>
    <recommendedName>
        <fullName evidence="2">MAGE domain-containing protein</fullName>
    </recommendedName>
</protein>
<sequence>MAQRRRGRPSLYRESTQGGDADMEEDITFTQTQTLSQAQRNLEKHSTEQVNLKVGELVQYLLIRDQKKLPIKRADLIKHVVKEYKDVFLEIFIRAKKALRDVFGFQLEEIDTKNHIYILVNTLDRLEGDGMKVDDSTAKLGLLTVILSLIFMKGNSAKEGKVLFLECSNMSASSDFHSPFHVLTLVHIIVLFG</sequence>
<dbReference type="SMART" id="SM01373">
    <property type="entry name" value="MAGE"/>
    <property type="match status" value="1"/>
</dbReference>
<organism evidence="3 4">
    <name type="scientific">Eleutherodactylus coqui</name>
    <name type="common">Puerto Rican coqui</name>
    <dbReference type="NCBI Taxonomy" id="57060"/>
    <lineage>
        <taxon>Eukaryota</taxon>
        <taxon>Metazoa</taxon>
        <taxon>Chordata</taxon>
        <taxon>Craniata</taxon>
        <taxon>Vertebrata</taxon>
        <taxon>Euteleostomi</taxon>
        <taxon>Amphibia</taxon>
        <taxon>Batrachia</taxon>
        <taxon>Anura</taxon>
        <taxon>Neobatrachia</taxon>
        <taxon>Hyloidea</taxon>
        <taxon>Eleutherodactylidae</taxon>
        <taxon>Eleutherodactylinae</taxon>
        <taxon>Eleutherodactylus</taxon>
        <taxon>Eleutherodactylus</taxon>
    </lineage>
</organism>
<dbReference type="Proteomes" id="UP000770717">
    <property type="component" value="Unassembled WGS sequence"/>
</dbReference>
<dbReference type="PANTHER" id="PTHR11736">
    <property type="entry name" value="MELANOMA-ASSOCIATED ANTIGEN MAGE ANTIGEN"/>
    <property type="match status" value="1"/>
</dbReference>
<dbReference type="InterPro" id="IPR041899">
    <property type="entry name" value="MAGE_WH2"/>
</dbReference>
<dbReference type="InterPro" id="IPR037445">
    <property type="entry name" value="MAGE"/>
</dbReference>
<accession>A0A8J6BIH8</accession>
<evidence type="ECO:0000313" key="3">
    <source>
        <dbReference type="EMBL" id="KAG9463323.1"/>
    </source>
</evidence>
<evidence type="ECO:0000313" key="4">
    <source>
        <dbReference type="Proteomes" id="UP000770717"/>
    </source>
</evidence>
<dbReference type="PANTHER" id="PTHR11736:SF14">
    <property type="entry name" value="NSE3 HOMOLOG, SMC5-SMC6 COMPLEX COMPONENT"/>
    <property type="match status" value="1"/>
</dbReference>
<dbReference type="Gene3D" id="1.10.10.1200">
    <property type="entry name" value="MAGE homology domain, winged helix WH1 motif"/>
    <property type="match status" value="1"/>
</dbReference>
<feature type="domain" description="MAGE" evidence="2">
    <location>
        <begin position="50"/>
        <end position="162"/>
    </location>
</feature>
<evidence type="ECO:0000259" key="2">
    <source>
        <dbReference type="PROSITE" id="PS50838"/>
    </source>
</evidence>
<gene>
    <name evidence="3" type="ORF">GDO78_021982</name>
</gene>
<dbReference type="OrthoDB" id="205198at2759"/>
<evidence type="ECO:0000256" key="1">
    <source>
        <dbReference type="SAM" id="MobiDB-lite"/>
    </source>
</evidence>
<dbReference type="PROSITE" id="PS50838">
    <property type="entry name" value="MAGE"/>
    <property type="match status" value="1"/>
</dbReference>
<keyword evidence="4" id="KW-1185">Reference proteome</keyword>
<comment type="caution">
    <text evidence="3">The sequence shown here is derived from an EMBL/GenBank/DDBJ whole genome shotgun (WGS) entry which is preliminary data.</text>
</comment>
<name>A0A8J6BIH8_ELECQ</name>
<dbReference type="GO" id="GO:0005634">
    <property type="term" value="C:nucleus"/>
    <property type="evidence" value="ECO:0007669"/>
    <property type="project" value="TreeGrafter"/>
</dbReference>
<feature type="region of interest" description="Disordered" evidence="1">
    <location>
        <begin position="1"/>
        <end position="24"/>
    </location>
</feature>
<dbReference type="InterPro" id="IPR002190">
    <property type="entry name" value="MHD_dom"/>
</dbReference>
<dbReference type="EMBL" id="WNTK01007250">
    <property type="protein sequence ID" value="KAG9463323.1"/>
    <property type="molecule type" value="Genomic_DNA"/>
</dbReference>
<dbReference type="Gene3D" id="1.10.10.1210">
    <property type="entry name" value="MAGE homology domain, winged helix WH2 motif"/>
    <property type="match status" value="1"/>
</dbReference>
<dbReference type="Pfam" id="PF01454">
    <property type="entry name" value="MAGE"/>
    <property type="match status" value="1"/>
</dbReference>